<sequence>MYVWGQRLLLVGAFGMAAAAAFADGTAGAYLAGRSAAQNGDLGEAAVQFQRASEGDPRHRAILNTAITMQVAVGDVAGAEALAAPALASGHDSRAAALVAIAAAARHERWTDLLALLDAGHSGGPLLDGLARGWALTALGREDAARAMFDELAELEGLGTVARHHGALALGSDGEGVTPAEGLASAFLTVGSAVRGEVDDSFALIHLRLAHHVDPASDRALVSAGMLLRDMGRHALAAQVLSGVAEDSPLWPEAALGRAFALRDSGADGEAADLLERLADGSQDLAVLAALGDLHRDAGRIAEANTAFGRALSLAAEDDPRRWVLHFGRAVTHDLLDDWTSAEADLRAALALAPGTPLLLNYLGYGLVERRQDLDEALGMIRAAVAQEPEDGAFADSLGWALFVTGDHAGAVRELERAVELSPSDPVIVDHLGDVYWAVGRRIEARYQWRRALGLTPPPPLTARLEGKLDRGIVAAAAAPQEETHIVTVANGDHPQTR</sequence>
<accession>A0A3N2QW19</accession>
<evidence type="ECO:0000256" key="2">
    <source>
        <dbReference type="ARBA" id="ARBA00022803"/>
    </source>
</evidence>
<feature type="chain" id="PRO_5017971362" description="Tetratricopeptide repeat protein" evidence="4">
    <location>
        <begin position="24"/>
        <end position="498"/>
    </location>
</feature>
<feature type="signal peptide" evidence="4">
    <location>
        <begin position="1"/>
        <end position="23"/>
    </location>
</feature>
<dbReference type="Gene3D" id="1.25.40.10">
    <property type="entry name" value="Tetratricopeptide repeat domain"/>
    <property type="match status" value="2"/>
</dbReference>
<dbReference type="PROSITE" id="PS50005">
    <property type="entry name" value="TPR"/>
    <property type="match status" value="1"/>
</dbReference>
<comment type="caution">
    <text evidence="5">The sequence shown here is derived from an EMBL/GenBank/DDBJ whole genome shotgun (WGS) entry which is preliminary data.</text>
</comment>
<dbReference type="AlphaFoldDB" id="A0A3N2QW19"/>
<dbReference type="PANTHER" id="PTHR45586">
    <property type="entry name" value="TPR REPEAT-CONTAINING PROTEIN PA4667"/>
    <property type="match status" value="1"/>
</dbReference>
<keyword evidence="4" id="KW-0732">Signal</keyword>
<dbReference type="InterPro" id="IPR011990">
    <property type="entry name" value="TPR-like_helical_dom_sf"/>
</dbReference>
<dbReference type="InterPro" id="IPR051012">
    <property type="entry name" value="CellSynth/LPSAsmb/PSIAsmb"/>
</dbReference>
<dbReference type="InterPro" id="IPR019734">
    <property type="entry name" value="TPR_rpt"/>
</dbReference>
<dbReference type="SMART" id="SM00028">
    <property type="entry name" value="TPR"/>
    <property type="match status" value="4"/>
</dbReference>
<name>A0A3N2QW19_9RHOB</name>
<protein>
    <recommendedName>
        <fullName evidence="7">Tetratricopeptide repeat protein</fullName>
    </recommendedName>
</protein>
<dbReference type="Pfam" id="PF13432">
    <property type="entry name" value="TPR_16"/>
    <property type="match status" value="2"/>
</dbReference>
<evidence type="ECO:0000256" key="3">
    <source>
        <dbReference type="PROSITE-ProRule" id="PRU00339"/>
    </source>
</evidence>
<evidence type="ECO:0000256" key="1">
    <source>
        <dbReference type="ARBA" id="ARBA00022737"/>
    </source>
</evidence>
<organism evidence="5 6">
    <name type="scientific">Histidinibacterium lentulum</name>
    <dbReference type="NCBI Taxonomy" id="2480588"/>
    <lineage>
        <taxon>Bacteria</taxon>
        <taxon>Pseudomonadati</taxon>
        <taxon>Pseudomonadota</taxon>
        <taxon>Alphaproteobacteria</taxon>
        <taxon>Rhodobacterales</taxon>
        <taxon>Paracoccaceae</taxon>
        <taxon>Histidinibacterium</taxon>
    </lineage>
</organism>
<dbReference type="SUPFAM" id="SSF48452">
    <property type="entry name" value="TPR-like"/>
    <property type="match status" value="3"/>
</dbReference>
<evidence type="ECO:0000313" key="5">
    <source>
        <dbReference type="EMBL" id="ROT99362.1"/>
    </source>
</evidence>
<dbReference type="EMBL" id="RDRB01000007">
    <property type="protein sequence ID" value="ROT99362.1"/>
    <property type="molecule type" value="Genomic_DNA"/>
</dbReference>
<keyword evidence="1" id="KW-0677">Repeat</keyword>
<evidence type="ECO:0000313" key="6">
    <source>
        <dbReference type="Proteomes" id="UP000268016"/>
    </source>
</evidence>
<dbReference type="PANTHER" id="PTHR45586:SF1">
    <property type="entry name" value="LIPOPOLYSACCHARIDE ASSEMBLY PROTEIN B"/>
    <property type="match status" value="1"/>
</dbReference>
<feature type="repeat" description="TPR" evidence="3">
    <location>
        <begin position="392"/>
        <end position="425"/>
    </location>
</feature>
<dbReference type="Proteomes" id="UP000268016">
    <property type="component" value="Unassembled WGS sequence"/>
</dbReference>
<dbReference type="RefSeq" id="WP_123642957.1">
    <property type="nucleotide sequence ID" value="NZ_ML119087.1"/>
</dbReference>
<keyword evidence="2 3" id="KW-0802">TPR repeat</keyword>
<proteinExistence type="predicted"/>
<dbReference type="OrthoDB" id="9766710at2"/>
<gene>
    <name evidence="5" type="ORF">EAT49_14170</name>
</gene>
<reference evidence="5 6" key="1">
    <citation type="submission" date="2018-10" db="EMBL/GenBank/DDBJ databases">
        <title>Histidinibacterium lentulum gen. nov., sp. nov., a marine bacterium from the culture broth of Picochlorum sp. 122.</title>
        <authorList>
            <person name="Wang G."/>
        </authorList>
    </citation>
    <scope>NUCLEOTIDE SEQUENCE [LARGE SCALE GENOMIC DNA]</scope>
    <source>
        <strain evidence="5 6">B17</strain>
    </source>
</reference>
<keyword evidence="6" id="KW-1185">Reference proteome</keyword>
<evidence type="ECO:0008006" key="7">
    <source>
        <dbReference type="Google" id="ProtNLM"/>
    </source>
</evidence>
<evidence type="ECO:0000256" key="4">
    <source>
        <dbReference type="SAM" id="SignalP"/>
    </source>
</evidence>